<accession>A0A0D2MXA9</accession>
<dbReference type="AlphaFoldDB" id="A0A0D2MXA9"/>
<sequence>MRPLITAALGVLLVLQNSVAADPAAEPLSRRLAGALSAAWGAQQAARTAVAAQQWDTTAAASALEGIDGLWQRTAAGEYFRLLQNITDTLAAGGPHFAASPGAVGNGLLTLYLVTGERKYFQQATSEWQQLQALTRPLGGGGGGSPAGTSVPPPLESLPFFARYAALVRDAPALDAAAKWTANYARGSAGAPFSGFDAPRMAAFGSALVGVLDALPSDHPARADLVGLMGAYTDAVVRPGSAVAGLWRDEPQALGAPSGPARAASCLVANALAKAARRRWLPPPAARAAAAVARGAFAGAAAAFSVGGAAASDGVSAGPAALGACLMAANEMEAAALPKPGRGRVVLLDSYFNNESRIDQSGHAQSWHYKWGERGDGGFSFLAGVFERAGFELRTLYGPPTAAALEGAAVYIIVDPDTGNESSKPNYVGRADVDAIRGWVGAGGALVLMGNNVGNCELTRFNDLASAFGLRFAGDTRGRVPGTEFAAGKVVIPAGNEIFAPGDLFIKEYSSLQLAGGTARAVLRDDGGAVVVAVSSYGQGRVFAVGDPWLYNEYVDGRRLPPSYGNFQAAADLVDWLASASPKP</sequence>
<evidence type="ECO:0000313" key="4">
    <source>
        <dbReference type="Proteomes" id="UP000054498"/>
    </source>
</evidence>
<name>A0A0D2MXA9_9CHLO</name>
<dbReference type="GO" id="GO:0005975">
    <property type="term" value="P:carbohydrate metabolic process"/>
    <property type="evidence" value="ECO:0007669"/>
    <property type="project" value="InterPro"/>
</dbReference>
<keyword evidence="1" id="KW-0732">Signal</keyword>
<gene>
    <name evidence="3" type="ORF">MNEG_9087</name>
</gene>
<feature type="chain" id="PRO_5002248161" description="DUF4350 domain-containing protein" evidence="1">
    <location>
        <begin position="22"/>
        <end position="584"/>
    </location>
</feature>
<dbReference type="Proteomes" id="UP000054498">
    <property type="component" value="Unassembled WGS sequence"/>
</dbReference>
<dbReference type="GeneID" id="25741962"/>
<dbReference type="SUPFAM" id="SSF52317">
    <property type="entry name" value="Class I glutamine amidotransferase-like"/>
    <property type="match status" value="1"/>
</dbReference>
<protein>
    <recommendedName>
        <fullName evidence="2">DUF4350 domain-containing protein</fullName>
    </recommendedName>
</protein>
<reference evidence="3 4" key="1">
    <citation type="journal article" date="2013" name="BMC Genomics">
        <title>Reconstruction of the lipid metabolism for the microalga Monoraphidium neglectum from its genome sequence reveals characteristics suitable for biofuel production.</title>
        <authorList>
            <person name="Bogen C."/>
            <person name="Al-Dilaimi A."/>
            <person name="Albersmeier A."/>
            <person name="Wichmann J."/>
            <person name="Grundmann M."/>
            <person name="Rupp O."/>
            <person name="Lauersen K.J."/>
            <person name="Blifernez-Klassen O."/>
            <person name="Kalinowski J."/>
            <person name="Goesmann A."/>
            <person name="Mussgnug J.H."/>
            <person name="Kruse O."/>
        </authorList>
    </citation>
    <scope>NUCLEOTIDE SEQUENCE [LARGE SCALE GENOMIC DNA]</scope>
    <source>
        <strain evidence="3 4">SAG 48.87</strain>
    </source>
</reference>
<evidence type="ECO:0000259" key="2">
    <source>
        <dbReference type="Pfam" id="PF14258"/>
    </source>
</evidence>
<dbReference type="InterPro" id="IPR029062">
    <property type="entry name" value="Class_I_gatase-like"/>
</dbReference>
<keyword evidence="4" id="KW-1185">Reference proteome</keyword>
<dbReference type="SUPFAM" id="SSF48208">
    <property type="entry name" value="Six-hairpin glycosidases"/>
    <property type="match status" value="1"/>
</dbReference>
<dbReference type="RefSeq" id="XP_013897895.1">
    <property type="nucleotide sequence ID" value="XM_014042441.1"/>
</dbReference>
<feature type="signal peptide" evidence="1">
    <location>
        <begin position="1"/>
        <end position="21"/>
    </location>
</feature>
<dbReference type="Pfam" id="PF14258">
    <property type="entry name" value="DUF4350"/>
    <property type="match status" value="1"/>
</dbReference>
<evidence type="ECO:0000313" key="3">
    <source>
        <dbReference type="EMBL" id="KIY98875.1"/>
    </source>
</evidence>
<feature type="domain" description="DUF4350" evidence="2">
    <location>
        <begin position="378"/>
        <end position="550"/>
    </location>
</feature>
<dbReference type="STRING" id="145388.A0A0D2MXA9"/>
<dbReference type="KEGG" id="mng:MNEG_9087"/>
<dbReference type="InterPro" id="IPR012341">
    <property type="entry name" value="6hp_glycosidase-like_sf"/>
</dbReference>
<organism evidence="3 4">
    <name type="scientific">Monoraphidium neglectum</name>
    <dbReference type="NCBI Taxonomy" id="145388"/>
    <lineage>
        <taxon>Eukaryota</taxon>
        <taxon>Viridiplantae</taxon>
        <taxon>Chlorophyta</taxon>
        <taxon>core chlorophytes</taxon>
        <taxon>Chlorophyceae</taxon>
        <taxon>CS clade</taxon>
        <taxon>Sphaeropleales</taxon>
        <taxon>Selenastraceae</taxon>
        <taxon>Monoraphidium</taxon>
    </lineage>
</organism>
<evidence type="ECO:0000256" key="1">
    <source>
        <dbReference type="SAM" id="SignalP"/>
    </source>
</evidence>
<dbReference type="EMBL" id="KK102033">
    <property type="protein sequence ID" value="KIY98875.1"/>
    <property type="molecule type" value="Genomic_DNA"/>
</dbReference>
<dbReference type="InterPro" id="IPR008928">
    <property type="entry name" value="6-hairpin_glycosidase_sf"/>
</dbReference>
<proteinExistence type="predicted"/>
<dbReference type="InterPro" id="IPR025646">
    <property type="entry name" value="DUF4350"/>
</dbReference>
<dbReference type="Gene3D" id="3.40.50.880">
    <property type="match status" value="1"/>
</dbReference>
<dbReference type="Gene3D" id="1.50.10.10">
    <property type="match status" value="1"/>
</dbReference>